<dbReference type="Proteomes" id="UP000240621">
    <property type="component" value="Unassembled WGS sequence"/>
</dbReference>
<feature type="coiled-coil region" evidence="1">
    <location>
        <begin position="19"/>
        <end position="53"/>
    </location>
</feature>
<dbReference type="EMBL" id="PYGC01000036">
    <property type="protein sequence ID" value="PSK80088.1"/>
    <property type="molecule type" value="Genomic_DNA"/>
</dbReference>
<dbReference type="RefSeq" id="WP_425529593.1">
    <property type="nucleotide sequence ID" value="NZ_PYGC01000036.1"/>
</dbReference>
<organism evidence="2 3">
    <name type="scientific">Prolixibacter denitrificans</name>
    <dbReference type="NCBI Taxonomy" id="1541063"/>
    <lineage>
        <taxon>Bacteria</taxon>
        <taxon>Pseudomonadati</taxon>
        <taxon>Bacteroidota</taxon>
        <taxon>Bacteroidia</taxon>
        <taxon>Marinilabiliales</taxon>
        <taxon>Prolixibacteraceae</taxon>
        <taxon>Prolixibacter</taxon>
    </lineage>
</organism>
<proteinExistence type="predicted"/>
<evidence type="ECO:0000313" key="2">
    <source>
        <dbReference type="EMBL" id="PSK80088.1"/>
    </source>
</evidence>
<dbReference type="AlphaFoldDB" id="A0A2P8C551"/>
<comment type="caution">
    <text evidence="2">The sequence shown here is derived from an EMBL/GenBank/DDBJ whole genome shotgun (WGS) entry which is preliminary data.</text>
</comment>
<accession>A0A2P8C551</accession>
<keyword evidence="1" id="KW-0175">Coiled coil</keyword>
<gene>
    <name evidence="2" type="ORF">CLV93_1361</name>
</gene>
<evidence type="ECO:0000313" key="3">
    <source>
        <dbReference type="Proteomes" id="UP000240621"/>
    </source>
</evidence>
<sequence>RNWQERYSDDIHLSLQAMSGKERTDVKALEKRIKELEKQLELAKMKNVGLNTMIDIAEQDYKLEIRKKSGPKQ</sequence>
<evidence type="ECO:0008006" key="4">
    <source>
        <dbReference type="Google" id="ProtNLM"/>
    </source>
</evidence>
<feature type="non-terminal residue" evidence="2">
    <location>
        <position position="1"/>
    </location>
</feature>
<evidence type="ECO:0000256" key="1">
    <source>
        <dbReference type="SAM" id="Coils"/>
    </source>
</evidence>
<protein>
    <recommendedName>
        <fullName evidence="4">Transposase</fullName>
    </recommendedName>
</protein>
<name>A0A2P8C551_9BACT</name>
<reference evidence="2 3" key="1">
    <citation type="submission" date="2018-03" db="EMBL/GenBank/DDBJ databases">
        <title>Genomic Encyclopedia of Archaeal and Bacterial Type Strains, Phase II (KMG-II): from individual species to whole genera.</title>
        <authorList>
            <person name="Goeker M."/>
        </authorList>
    </citation>
    <scope>NUCLEOTIDE SEQUENCE [LARGE SCALE GENOMIC DNA]</scope>
    <source>
        <strain evidence="2 3">DSM 27267</strain>
    </source>
</reference>